<comment type="caution">
    <text evidence="3">The sequence shown here is derived from an EMBL/GenBank/DDBJ whole genome shotgun (WGS) entry which is preliminary data.</text>
</comment>
<evidence type="ECO:0000256" key="1">
    <source>
        <dbReference type="ARBA" id="ARBA00038494"/>
    </source>
</evidence>
<feature type="domain" description="Glycosyltransferase 2-like" evidence="2">
    <location>
        <begin position="13"/>
        <end position="135"/>
    </location>
</feature>
<comment type="similarity">
    <text evidence="1">Belongs to the glycosyltransferase 2 family. WaaE/KdtX subfamily.</text>
</comment>
<dbReference type="Gene3D" id="3.90.550.10">
    <property type="entry name" value="Spore Coat Polysaccharide Biosynthesis Protein SpsA, Chain A"/>
    <property type="match status" value="1"/>
</dbReference>
<keyword evidence="3" id="KW-0808">Transferase</keyword>
<dbReference type="InterPro" id="IPR001173">
    <property type="entry name" value="Glyco_trans_2-like"/>
</dbReference>
<dbReference type="GO" id="GO:0016757">
    <property type="term" value="F:glycosyltransferase activity"/>
    <property type="evidence" value="ECO:0007669"/>
    <property type="project" value="UniProtKB-KW"/>
</dbReference>
<proteinExistence type="inferred from homology"/>
<gene>
    <name evidence="3" type="ORF">ACFFJ6_17885</name>
</gene>
<dbReference type="Proteomes" id="UP001589775">
    <property type="component" value="Unassembled WGS sequence"/>
</dbReference>
<evidence type="ECO:0000313" key="4">
    <source>
        <dbReference type="Proteomes" id="UP001589775"/>
    </source>
</evidence>
<dbReference type="PANTHER" id="PTHR43630">
    <property type="entry name" value="POLY-BETA-1,6-N-ACETYL-D-GLUCOSAMINE SYNTHASE"/>
    <property type="match status" value="1"/>
</dbReference>
<dbReference type="InterPro" id="IPR029044">
    <property type="entry name" value="Nucleotide-diphossugar_trans"/>
</dbReference>
<dbReference type="SUPFAM" id="SSF53448">
    <property type="entry name" value="Nucleotide-diphospho-sugar transferases"/>
    <property type="match status" value="1"/>
</dbReference>
<reference evidence="3 4" key="1">
    <citation type="submission" date="2024-09" db="EMBL/GenBank/DDBJ databases">
        <authorList>
            <person name="Sun Q."/>
            <person name="Mori K."/>
        </authorList>
    </citation>
    <scope>NUCLEOTIDE SEQUENCE [LARGE SCALE GENOMIC DNA]</scope>
    <source>
        <strain evidence="3 4">KCTC 23279</strain>
    </source>
</reference>
<evidence type="ECO:0000313" key="3">
    <source>
        <dbReference type="EMBL" id="MFC0242366.1"/>
    </source>
</evidence>
<evidence type="ECO:0000259" key="2">
    <source>
        <dbReference type="Pfam" id="PF00535"/>
    </source>
</evidence>
<dbReference type="EC" id="2.4.-.-" evidence="3"/>
<protein>
    <submittedName>
        <fullName evidence="3">Glycosyltransferase family 2 protein</fullName>
        <ecNumber evidence="3">2.4.-.-</ecNumber>
    </submittedName>
</protein>
<accession>A0ABV6EVW0</accession>
<organism evidence="3 4">
    <name type="scientific">Rhodopseudomonas telluris</name>
    <dbReference type="NCBI Taxonomy" id="644215"/>
    <lineage>
        <taxon>Bacteria</taxon>
        <taxon>Pseudomonadati</taxon>
        <taxon>Pseudomonadota</taxon>
        <taxon>Alphaproteobacteria</taxon>
        <taxon>Hyphomicrobiales</taxon>
        <taxon>Nitrobacteraceae</taxon>
        <taxon>Rhodopseudomonas</taxon>
    </lineage>
</organism>
<keyword evidence="4" id="KW-1185">Reference proteome</keyword>
<dbReference type="PANTHER" id="PTHR43630:SF2">
    <property type="entry name" value="GLYCOSYLTRANSFERASE"/>
    <property type="match status" value="1"/>
</dbReference>
<dbReference type="RefSeq" id="WP_378390277.1">
    <property type="nucleotide sequence ID" value="NZ_JBHLWM010000008.1"/>
</dbReference>
<dbReference type="EMBL" id="JBHLWM010000008">
    <property type="protein sequence ID" value="MFC0242366.1"/>
    <property type="molecule type" value="Genomic_DNA"/>
</dbReference>
<dbReference type="CDD" id="cd02511">
    <property type="entry name" value="Beta4Glucosyltransferase"/>
    <property type="match status" value="1"/>
</dbReference>
<name>A0ABV6EVW0_9BRAD</name>
<dbReference type="Pfam" id="PF00535">
    <property type="entry name" value="Glycos_transf_2"/>
    <property type="match status" value="1"/>
</dbReference>
<sequence length="275" mass="30904">MSAAKPTLAVVAIARNEIRDIEAFIMNVDPIADEIVIVDDGSTDGTLEYLQSRGPKVRVLQRRLEPAGGFAAQRNAGSALATADWLLHMDIDERIPPRLAAEIAATLPSTAFDGFRYRRLNFFLHRPFRAGGWQNWNNVQLGRRGRHRFVGAIHEQVDVDGGAAAIGQLTAEMWHLNDESFLERIGKNVNYAQPTGREIAKRGPVRWWHLLFMPLWRAAKAWAWGGAWRYGEHGLIFALYVFSGTFNGWAVAWDEQNRIPRSELEKCLADEGNGT</sequence>
<keyword evidence="3" id="KW-0328">Glycosyltransferase</keyword>